<protein>
    <submittedName>
        <fullName evidence="1">LRR ribonuclease inhibitor domain protein</fullName>
    </submittedName>
    <submittedName>
        <fullName evidence="2">Putative leucine-rich repeat domain, L domain-containing protein</fullName>
    </submittedName>
</protein>
<dbReference type="Gramene" id="rna43038">
    <property type="protein sequence ID" value="RHN48332.1"/>
    <property type="gene ID" value="gene43038"/>
</dbReference>
<evidence type="ECO:0000313" key="2">
    <source>
        <dbReference type="EMBL" id="RHN48332.1"/>
    </source>
</evidence>
<dbReference type="PANTHER" id="PTHR47818:SF2">
    <property type="entry name" value="F-BOX DOMAIN-CONTAINING PROTEIN"/>
    <property type="match status" value="1"/>
</dbReference>
<dbReference type="KEGG" id="mtr:11441496"/>
<dbReference type="Proteomes" id="UP000002051">
    <property type="component" value="Unassembled WGS sequence"/>
</dbReference>
<dbReference type="AlphaFoldDB" id="G7KZK0"/>
<dbReference type="OrthoDB" id="120976at2759"/>
<evidence type="ECO:0000313" key="4">
    <source>
        <dbReference type="Proteomes" id="UP000002051"/>
    </source>
</evidence>
<dbReference type="SMART" id="SM00368">
    <property type="entry name" value="LRR_RI"/>
    <property type="match status" value="4"/>
</dbReference>
<evidence type="ECO:0000313" key="1">
    <source>
        <dbReference type="EMBL" id="AES81685.2"/>
    </source>
</evidence>
<reference evidence="3" key="3">
    <citation type="submission" date="2015-04" db="UniProtKB">
        <authorList>
            <consortium name="EnsemblPlants"/>
        </authorList>
    </citation>
    <scope>IDENTIFICATION</scope>
    <source>
        <strain evidence="3">cv. Jemalong A17</strain>
    </source>
</reference>
<organism evidence="1 4">
    <name type="scientific">Medicago truncatula</name>
    <name type="common">Barrel medic</name>
    <name type="synonym">Medicago tribuloides</name>
    <dbReference type="NCBI Taxonomy" id="3880"/>
    <lineage>
        <taxon>Eukaryota</taxon>
        <taxon>Viridiplantae</taxon>
        <taxon>Streptophyta</taxon>
        <taxon>Embryophyta</taxon>
        <taxon>Tracheophyta</taxon>
        <taxon>Spermatophyta</taxon>
        <taxon>Magnoliopsida</taxon>
        <taxon>eudicotyledons</taxon>
        <taxon>Gunneridae</taxon>
        <taxon>Pentapetalae</taxon>
        <taxon>rosids</taxon>
        <taxon>fabids</taxon>
        <taxon>Fabales</taxon>
        <taxon>Fabaceae</taxon>
        <taxon>Papilionoideae</taxon>
        <taxon>50 kb inversion clade</taxon>
        <taxon>NPAAA clade</taxon>
        <taxon>Hologalegina</taxon>
        <taxon>IRL clade</taxon>
        <taxon>Trifolieae</taxon>
        <taxon>Medicago</taxon>
    </lineage>
</organism>
<accession>A0A0C3WDI4</accession>
<dbReference type="EMBL" id="PSQE01000007">
    <property type="protein sequence ID" value="RHN48332.1"/>
    <property type="molecule type" value="Genomic_DNA"/>
</dbReference>
<dbReference type="SUPFAM" id="SSF52047">
    <property type="entry name" value="RNI-like"/>
    <property type="match status" value="1"/>
</dbReference>
<dbReference type="STRING" id="3880.G7KZK0"/>
<proteinExistence type="predicted"/>
<dbReference type="PROSITE" id="PS51450">
    <property type="entry name" value="LRR"/>
    <property type="match status" value="1"/>
</dbReference>
<gene>
    <name evidence="3" type="primary">11441496</name>
    <name evidence="1" type="ordered locus">MTR_7g099450</name>
    <name evidence="2" type="ORF">MtrunA17_Chr7g0262641</name>
</gene>
<dbReference type="Pfam" id="PF13516">
    <property type="entry name" value="LRR_6"/>
    <property type="match status" value="1"/>
</dbReference>
<dbReference type="InterPro" id="IPR001611">
    <property type="entry name" value="Leu-rich_rpt"/>
</dbReference>
<evidence type="ECO:0000313" key="3">
    <source>
        <dbReference type="EnsemblPlants" id="AES81685"/>
    </source>
</evidence>
<dbReference type="eggNOG" id="ENOG502RRAA">
    <property type="taxonomic scope" value="Eukaryota"/>
</dbReference>
<sequence length="622" mass="69393">MVEEAPPSSLITLCIDHLANQLLFGEDEVIAIIPVIYELPSHLLDDLISRLTPHALYHFHLHMPFQDVNEEDFSRDDSTNNKRKRSRDWNLNTAWQKLFELRWPDLINQIQPSDWQKAYWEAHLQNCLDEAAEIALISPFKGRLADINISESILRHIGFVRLAEHEYDKYSKLSYHCLQFGSHVSCLRLQNILCSAETTRLLRECKLQSMVVRCIRSVEQVNGLCRLINQHSRTLTSLEFIHCTLYENFLNTLLDSVVRKSVHKYALQKHGLQHLSIVSSSFGPCTGSLPTGLQSLLSSARSMCSLKLCGSRLGRNFAKALFVTLLSVSSCISVLDLAENEISGCLSHFNRRVPSYLRESHIGIGESLQLLRVLNLRGNNLRKDDAENLGYAFAYMPNLEDLDISDNPIEDEGLRYLIPYFAGTSEMCSRLACLKLEACDLSCDVVNHLLDSLPVLNGTLKSLSIAENCLGSKVAGALGRFLSTPIEVLDASGIDLLPSGFLELQNMLTIEEELSLVIINISKNRGGIQTARFLSKLLPQAPRLVDVNASSNCMPIESLSIISSALKFAKAAGNVLNLDLTGHDWDYTPELTSLCTEFVHNGKPILMLPVSSATAAPIDHDP</sequence>
<reference evidence="2" key="4">
    <citation type="journal article" date="2018" name="Nat. Plants">
        <title>Whole-genome landscape of Medicago truncatula symbiotic genes.</title>
        <authorList>
            <person name="Pecrix Y."/>
            <person name="Gamas P."/>
            <person name="Carrere S."/>
        </authorList>
    </citation>
    <scope>NUCLEOTIDE SEQUENCE</scope>
    <source>
        <tissue evidence="2">Leaves</tissue>
    </source>
</reference>
<keyword evidence="4" id="KW-1185">Reference proteome</keyword>
<dbReference type="PANTHER" id="PTHR47818">
    <property type="entry name" value="RNI-LIKE SUPERFAMILY PROTEIN"/>
    <property type="match status" value="1"/>
</dbReference>
<reference evidence="1 4" key="2">
    <citation type="journal article" date="2014" name="BMC Genomics">
        <title>An improved genome release (version Mt4.0) for the model legume Medicago truncatula.</title>
        <authorList>
            <person name="Tang H."/>
            <person name="Krishnakumar V."/>
            <person name="Bidwell S."/>
            <person name="Rosen B."/>
            <person name="Chan A."/>
            <person name="Zhou S."/>
            <person name="Gentzbittel L."/>
            <person name="Childs K.L."/>
            <person name="Yandell M."/>
            <person name="Gundlach H."/>
            <person name="Mayer K.F."/>
            <person name="Schwartz D.C."/>
            <person name="Town C.D."/>
        </authorList>
    </citation>
    <scope>GENOME REANNOTATION</scope>
    <source>
        <strain evidence="3 4">cv. Jemalong A17</strain>
    </source>
</reference>
<reference evidence="1 4" key="1">
    <citation type="journal article" date="2011" name="Nature">
        <title>The Medicago genome provides insight into the evolution of rhizobial symbioses.</title>
        <authorList>
            <person name="Young N.D."/>
            <person name="Debelle F."/>
            <person name="Oldroyd G.E."/>
            <person name="Geurts R."/>
            <person name="Cannon S.B."/>
            <person name="Udvardi M.K."/>
            <person name="Benedito V.A."/>
            <person name="Mayer K.F."/>
            <person name="Gouzy J."/>
            <person name="Schoof H."/>
            <person name="Van de Peer Y."/>
            <person name="Proost S."/>
            <person name="Cook D.R."/>
            <person name="Meyers B.C."/>
            <person name="Spannagl M."/>
            <person name="Cheung F."/>
            <person name="De Mita S."/>
            <person name="Krishnakumar V."/>
            <person name="Gundlach H."/>
            <person name="Zhou S."/>
            <person name="Mudge J."/>
            <person name="Bharti A.K."/>
            <person name="Murray J.D."/>
            <person name="Naoumkina M.A."/>
            <person name="Rosen B."/>
            <person name="Silverstein K.A."/>
            <person name="Tang H."/>
            <person name="Rombauts S."/>
            <person name="Zhao P.X."/>
            <person name="Zhou P."/>
            <person name="Barbe V."/>
            <person name="Bardou P."/>
            <person name="Bechner M."/>
            <person name="Bellec A."/>
            <person name="Berger A."/>
            <person name="Berges H."/>
            <person name="Bidwell S."/>
            <person name="Bisseling T."/>
            <person name="Choisne N."/>
            <person name="Couloux A."/>
            <person name="Denny R."/>
            <person name="Deshpande S."/>
            <person name="Dai X."/>
            <person name="Doyle J.J."/>
            <person name="Dudez A.M."/>
            <person name="Farmer A.D."/>
            <person name="Fouteau S."/>
            <person name="Franken C."/>
            <person name="Gibelin C."/>
            <person name="Gish J."/>
            <person name="Goldstein S."/>
            <person name="Gonzalez A.J."/>
            <person name="Green P.J."/>
            <person name="Hallab A."/>
            <person name="Hartog M."/>
            <person name="Hua A."/>
            <person name="Humphray S.J."/>
            <person name="Jeong D.H."/>
            <person name="Jing Y."/>
            <person name="Jocker A."/>
            <person name="Kenton S.M."/>
            <person name="Kim D.J."/>
            <person name="Klee K."/>
            <person name="Lai H."/>
            <person name="Lang C."/>
            <person name="Lin S."/>
            <person name="Macmil S.L."/>
            <person name="Magdelenat G."/>
            <person name="Matthews L."/>
            <person name="McCorrison J."/>
            <person name="Monaghan E.L."/>
            <person name="Mun J.H."/>
            <person name="Najar F.Z."/>
            <person name="Nicholson C."/>
            <person name="Noirot C."/>
            <person name="O'Bleness M."/>
            <person name="Paule C.R."/>
            <person name="Poulain J."/>
            <person name="Prion F."/>
            <person name="Qin B."/>
            <person name="Qu C."/>
            <person name="Retzel E.F."/>
            <person name="Riddle C."/>
            <person name="Sallet E."/>
            <person name="Samain S."/>
            <person name="Samson N."/>
            <person name="Sanders I."/>
            <person name="Saurat O."/>
            <person name="Scarpelli C."/>
            <person name="Schiex T."/>
            <person name="Segurens B."/>
            <person name="Severin A.J."/>
            <person name="Sherrier D.J."/>
            <person name="Shi R."/>
            <person name="Sims S."/>
            <person name="Singer S.R."/>
            <person name="Sinharoy S."/>
            <person name="Sterck L."/>
            <person name="Viollet A."/>
            <person name="Wang B.B."/>
            <person name="Wang K."/>
            <person name="Wang M."/>
            <person name="Wang X."/>
            <person name="Warfsmann J."/>
            <person name="Weissenbach J."/>
            <person name="White D.D."/>
            <person name="White J.D."/>
            <person name="Wiley G.B."/>
            <person name="Wincker P."/>
            <person name="Xing Y."/>
            <person name="Yang L."/>
            <person name="Yao Z."/>
            <person name="Ying F."/>
            <person name="Zhai J."/>
            <person name="Zhou L."/>
            <person name="Zuber A."/>
            <person name="Denarie J."/>
            <person name="Dixon R.A."/>
            <person name="May G.D."/>
            <person name="Schwartz D.C."/>
            <person name="Rogers J."/>
            <person name="Quetier F."/>
            <person name="Town C.D."/>
            <person name="Roe B.A."/>
        </authorList>
    </citation>
    <scope>NUCLEOTIDE SEQUENCE [LARGE SCALE GENOMIC DNA]</scope>
    <source>
        <strain evidence="1">A17</strain>
        <strain evidence="3 4">cv. Jemalong A17</strain>
    </source>
</reference>
<dbReference type="EMBL" id="CM001223">
    <property type="protein sequence ID" value="AES81685.2"/>
    <property type="molecule type" value="Genomic_DNA"/>
</dbReference>
<dbReference type="EnsemblPlants" id="AES81685">
    <property type="protein sequence ID" value="AES81685"/>
    <property type="gene ID" value="MTR_7g099450"/>
</dbReference>
<accession>G7KZK0</accession>
<dbReference type="Proteomes" id="UP000265566">
    <property type="component" value="Chromosome 7"/>
</dbReference>
<dbReference type="Gene3D" id="3.80.10.10">
    <property type="entry name" value="Ribonuclease Inhibitor"/>
    <property type="match status" value="1"/>
</dbReference>
<dbReference type="InterPro" id="IPR032675">
    <property type="entry name" value="LRR_dom_sf"/>
</dbReference>
<name>G7KZK0_MEDTR</name>